<protein>
    <recommendedName>
        <fullName evidence="3">Integrase</fullName>
    </recommendedName>
</protein>
<dbReference type="RefSeq" id="WP_190944428.1">
    <property type="nucleotide sequence ID" value="NZ_JACJSI010000120.1"/>
</dbReference>
<organism evidence="1 2">
    <name type="scientific">Nostoc flagelliforme FACHB-838</name>
    <dbReference type="NCBI Taxonomy" id="2692904"/>
    <lineage>
        <taxon>Bacteria</taxon>
        <taxon>Bacillati</taxon>
        <taxon>Cyanobacteriota</taxon>
        <taxon>Cyanophyceae</taxon>
        <taxon>Nostocales</taxon>
        <taxon>Nostocaceae</taxon>
        <taxon>Nostoc</taxon>
    </lineage>
</organism>
<dbReference type="Proteomes" id="UP000623440">
    <property type="component" value="Unassembled WGS sequence"/>
</dbReference>
<accession>A0ABR8DX46</accession>
<evidence type="ECO:0000313" key="2">
    <source>
        <dbReference type="Proteomes" id="UP000623440"/>
    </source>
</evidence>
<proteinExistence type="predicted"/>
<reference evidence="1 2" key="1">
    <citation type="journal article" date="2020" name="ISME J.">
        <title>Comparative genomics reveals insights into cyanobacterial evolution and habitat adaptation.</title>
        <authorList>
            <person name="Chen M.Y."/>
            <person name="Teng W.K."/>
            <person name="Zhao L."/>
            <person name="Hu C.X."/>
            <person name="Zhou Y.K."/>
            <person name="Han B.P."/>
            <person name="Song L.R."/>
            <person name="Shu W.S."/>
        </authorList>
    </citation>
    <scope>NUCLEOTIDE SEQUENCE [LARGE SCALE GENOMIC DNA]</scope>
    <source>
        <strain evidence="1 2">FACHB-838</strain>
    </source>
</reference>
<gene>
    <name evidence="1" type="ORF">H6G97_31810</name>
</gene>
<keyword evidence="2" id="KW-1185">Reference proteome</keyword>
<dbReference type="EMBL" id="JACJSI010000120">
    <property type="protein sequence ID" value="MBD2533890.1"/>
    <property type="molecule type" value="Genomic_DNA"/>
</dbReference>
<sequence>MMISFPQVDKLPKLTLVEIQQYLESGLKVEHTPKTQNLYFRRIRQVG</sequence>
<evidence type="ECO:0008006" key="3">
    <source>
        <dbReference type="Google" id="ProtNLM"/>
    </source>
</evidence>
<comment type="caution">
    <text evidence="1">The sequence shown here is derived from an EMBL/GenBank/DDBJ whole genome shotgun (WGS) entry which is preliminary data.</text>
</comment>
<name>A0ABR8DX46_9NOSO</name>
<evidence type="ECO:0000313" key="1">
    <source>
        <dbReference type="EMBL" id="MBD2533890.1"/>
    </source>
</evidence>